<dbReference type="PROSITE" id="PS51257">
    <property type="entry name" value="PROKAR_LIPOPROTEIN"/>
    <property type="match status" value="1"/>
</dbReference>
<keyword evidence="2" id="KW-1133">Transmembrane helix</keyword>
<keyword evidence="2" id="KW-0812">Transmembrane</keyword>
<protein>
    <recommendedName>
        <fullName evidence="5">DUF2530 domain-containing protein</fullName>
    </recommendedName>
</protein>
<feature type="transmembrane region" description="Helical" evidence="2">
    <location>
        <begin position="44"/>
        <end position="65"/>
    </location>
</feature>
<feature type="transmembrane region" description="Helical" evidence="2">
    <location>
        <begin position="16"/>
        <end position="38"/>
    </location>
</feature>
<comment type="caution">
    <text evidence="3">The sequence shown here is derived from an EMBL/GenBank/DDBJ whole genome shotgun (WGS) entry which is preliminary data.</text>
</comment>
<keyword evidence="2" id="KW-0472">Membrane</keyword>
<dbReference type="AlphaFoldDB" id="A0A941EL59"/>
<evidence type="ECO:0000313" key="3">
    <source>
        <dbReference type="EMBL" id="MBR7832898.1"/>
    </source>
</evidence>
<organism evidence="3 4">
    <name type="scientific">Actinospica durhamensis</name>
    <dbReference type="NCBI Taxonomy" id="1508375"/>
    <lineage>
        <taxon>Bacteria</taxon>
        <taxon>Bacillati</taxon>
        <taxon>Actinomycetota</taxon>
        <taxon>Actinomycetes</taxon>
        <taxon>Catenulisporales</taxon>
        <taxon>Actinospicaceae</taxon>
        <taxon>Actinospica</taxon>
    </lineage>
</organism>
<evidence type="ECO:0000256" key="2">
    <source>
        <dbReference type="SAM" id="Phobius"/>
    </source>
</evidence>
<name>A0A941EL59_9ACTN</name>
<gene>
    <name evidence="3" type="ORF">KDL01_06470</name>
</gene>
<accession>A0A941EL59</accession>
<evidence type="ECO:0008006" key="5">
    <source>
        <dbReference type="Google" id="ProtNLM"/>
    </source>
</evidence>
<proteinExistence type="predicted"/>
<sequence>MTRVRGVDWRLRADRAAFTAGMATIVVGLWYACVRSVYTPDPDAGFGVGALIAAGGLGCAVAASVDRRRHRPAGQDEGERRRWDAEGRVHAAA</sequence>
<reference evidence="3" key="1">
    <citation type="submission" date="2021-04" db="EMBL/GenBank/DDBJ databases">
        <title>Genome based classification of Actinospica acidithermotolerans sp. nov., an actinobacterium isolated from an Indonesian hot spring.</title>
        <authorList>
            <person name="Kusuma A.B."/>
            <person name="Putra K.E."/>
            <person name="Nafisah S."/>
            <person name="Loh J."/>
            <person name="Nouioui I."/>
            <person name="Goodfellow M."/>
        </authorList>
    </citation>
    <scope>NUCLEOTIDE SEQUENCE</scope>
    <source>
        <strain evidence="3">CSCA 57</strain>
    </source>
</reference>
<feature type="region of interest" description="Disordered" evidence="1">
    <location>
        <begin position="67"/>
        <end position="93"/>
    </location>
</feature>
<feature type="compositionally biased region" description="Basic and acidic residues" evidence="1">
    <location>
        <begin position="73"/>
        <end position="93"/>
    </location>
</feature>
<keyword evidence="4" id="KW-1185">Reference proteome</keyword>
<dbReference type="RefSeq" id="WP_212527422.1">
    <property type="nucleotide sequence ID" value="NZ_JAGSOG010000018.1"/>
</dbReference>
<dbReference type="Proteomes" id="UP000675781">
    <property type="component" value="Unassembled WGS sequence"/>
</dbReference>
<evidence type="ECO:0000256" key="1">
    <source>
        <dbReference type="SAM" id="MobiDB-lite"/>
    </source>
</evidence>
<evidence type="ECO:0000313" key="4">
    <source>
        <dbReference type="Proteomes" id="UP000675781"/>
    </source>
</evidence>
<dbReference type="EMBL" id="JAGSOG010000018">
    <property type="protein sequence ID" value="MBR7832898.1"/>
    <property type="molecule type" value="Genomic_DNA"/>
</dbReference>